<evidence type="ECO:0000313" key="4">
    <source>
        <dbReference type="Proteomes" id="UP000887567"/>
    </source>
</evidence>
<evidence type="ECO:0000259" key="2">
    <source>
        <dbReference type="Pfam" id="PF01822"/>
    </source>
</evidence>
<feature type="domain" description="WSC" evidence="2">
    <location>
        <begin position="32"/>
        <end position="95"/>
    </location>
</feature>
<dbReference type="GeneID" id="110238188"/>
<reference evidence="3" key="1">
    <citation type="submission" date="2022-11" db="UniProtKB">
        <authorList>
            <consortium name="EnsemblMetazoa"/>
        </authorList>
    </citation>
    <scope>IDENTIFICATION</scope>
</reference>
<sequence>MAVLTSALILSLASLIHTSNLECHTIRYFKAGCFADYSHDRTMEEYHGSHSIEDCMRLSSSKGYKAFGIQYGNECWTGAKAHLNYRKHGTHNNCANGKGGSWSNYVYIVDDE</sequence>
<dbReference type="Proteomes" id="UP000887567">
    <property type="component" value="Unplaced"/>
</dbReference>
<accession>A0A913X605</accession>
<dbReference type="RefSeq" id="XP_020899493.1">
    <property type="nucleotide sequence ID" value="XM_021043834.2"/>
</dbReference>
<dbReference type="EnsemblMetazoa" id="XM_021043834.2">
    <property type="protein sequence ID" value="XP_020899493.1"/>
    <property type="gene ID" value="LOC110238188"/>
</dbReference>
<dbReference type="Pfam" id="PF01822">
    <property type="entry name" value="WSC"/>
    <property type="match status" value="1"/>
</dbReference>
<protein>
    <recommendedName>
        <fullName evidence="2">WSC domain-containing protein</fullName>
    </recommendedName>
</protein>
<dbReference type="KEGG" id="epa:110238188"/>
<dbReference type="OMA" id="LECHTIR"/>
<feature type="signal peptide" evidence="1">
    <location>
        <begin position="1"/>
        <end position="18"/>
    </location>
</feature>
<dbReference type="InterPro" id="IPR002889">
    <property type="entry name" value="WSC_carb-bd"/>
</dbReference>
<name>A0A913X605_EXADI</name>
<feature type="chain" id="PRO_5037503489" description="WSC domain-containing protein" evidence="1">
    <location>
        <begin position="19"/>
        <end position="112"/>
    </location>
</feature>
<keyword evidence="4" id="KW-1185">Reference proteome</keyword>
<proteinExistence type="predicted"/>
<organism evidence="3 4">
    <name type="scientific">Exaiptasia diaphana</name>
    <name type="common">Tropical sea anemone</name>
    <name type="synonym">Aiptasia pulchella</name>
    <dbReference type="NCBI Taxonomy" id="2652724"/>
    <lineage>
        <taxon>Eukaryota</taxon>
        <taxon>Metazoa</taxon>
        <taxon>Cnidaria</taxon>
        <taxon>Anthozoa</taxon>
        <taxon>Hexacorallia</taxon>
        <taxon>Actiniaria</taxon>
        <taxon>Aiptasiidae</taxon>
        <taxon>Exaiptasia</taxon>
    </lineage>
</organism>
<dbReference type="AlphaFoldDB" id="A0A913X605"/>
<evidence type="ECO:0000256" key="1">
    <source>
        <dbReference type="SAM" id="SignalP"/>
    </source>
</evidence>
<keyword evidence="1" id="KW-0732">Signal</keyword>
<evidence type="ECO:0000313" key="3">
    <source>
        <dbReference type="EnsemblMetazoa" id="XP_020899493.1"/>
    </source>
</evidence>